<dbReference type="RefSeq" id="WP_142603327.1">
    <property type="nucleotide sequence ID" value="NZ_FXSZ01000004.1"/>
</dbReference>
<dbReference type="PANTHER" id="PTHR21666:SF289">
    <property type="entry name" value="L-ALA--D-GLU ENDOPEPTIDASE"/>
    <property type="match status" value="1"/>
</dbReference>
<sequence>MHFTSKKKFLSALFIVFLLLLSVSGHSQSRAELEKKKKQLNQDIEYTNKILKQTQNEKNTSLKELKALTSQIKTREKLIGNINSQLRVLDGEITQKNRNISSLQAQLEQLKKEYAAMVLFAYRNQNAYNKLMFVFAAKDFNQAYKRMKYLQQFGTFRRKQANYIESTQKSLNIKVMELNTNKQEKKGLLTEEQKQKTTLTVEKNKQSKVVGALQSREKYLRQQLAQKQKEAQKLNKAIQTAIRREIEEAQRKAEEEVRRKAEAEAKANALAGNITKPAAAPVKSATGTSALSATPEAAKLSADFLGNRGRLPWPVERGIIVEHFGTHPHPVLPKVMVETQGVDIKTSPGATIRAVFAGEVSLVTSDGPNVAVLIKHGEFFTVYANLKSASVSKGQKVTVKQTIGTIATDAEGNTELDFQIWRGTNKMDPEAWLAN</sequence>
<name>A0A521CRK4_9SPHI</name>
<reference evidence="5 6" key="1">
    <citation type="submission" date="2017-05" db="EMBL/GenBank/DDBJ databases">
        <authorList>
            <person name="Varghese N."/>
            <person name="Submissions S."/>
        </authorList>
    </citation>
    <scope>NUCLEOTIDE SEQUENCE [LARGE SCALE GENOMIC DNA]</scope>
    <source>
        <strain evidence="5 6">DSM 21342</strain>
    </source>
</reference>
<keyword evidence="5" id="KW-0378">Hydrolase</keyword>
<organism evidence="5 6">
    <name type="scientific">Solitalea koreensis</name>
    <dbReference type="NCBI Taxonomy" id="543615"/>
    <lineage>
        <taxon>Bacteria</taxon>
        <taxon>Pseudomonadati</taxon>
        <taxon>Bacteroidota</taxon>
        <taxon>Sphingobacteriia</taxon>
        <taxon>Sphingobacteriales</taxon>
        <taxon>Sphingobacteriaceae</taxon>
        <taxon>Solitalea</taxon>
    </lineage>
</organism>
<feature type="signal peptide" evidence="3">
    <location>
        <begin position="1"/>
        <end position="27"/>
    </location>
</feature>
<keyword evidence="1 3" id="KW-0732">Signal</keyword>
<keyword evidence="2" id="KW-0175">Coiled coil</keyword>
<dbReference type="Gene3D" id="6.10.250.3150">
    <property type="match status" value="1"/>
</dbReference>
<feature type="chain" id="PRO_5021934643" evidence="3">
    <location>
        <begin position="28"/>
        <end position="435"/>
    </location>
</feature>
<evidence type="ECO:0000313" key="5">
    <source>
        <dbReference type="EMBL" id="SMO62038.1"/>
    </source>
</evidence>
<dbReference type="AlphaFoldDB" id="A0A521CRK4"/>
<dbReference type="Proteomes" id="UP000315971">
    <property type="component" value="Unassembled WGS sequence"/>
</dbReference>
<dbReference type="InterPro" id="IPR011055">
    <property type="entry name" value="Dup_hybrid_motif"/>
</dbReference>
<feature type="coiled-coil region" evidence="2">
    <location>
        <begin position="217"/>
        <end position="273"/>
    </location>
</feature>
<dbReference type="SUPFAM" id="SSF51261">
    <property type="entry name" value="Duplicated hybrid motif"/>
    <property type="match status" value="1"/>
</dbReference>
<feature type="domain" description="M23ase beta-sheet core" evidence="4">
    <location>
        <begin position="339"/>
        <end position="429"/>
    </location>
</feature>
<evidence type="ECO:0000313" key="6">
    <source>
        <dbReference type="Proteomes" id="UP000315971"/>
    </source>
</evidence>
<dbReference type="Pfam" id="PF01551">
    <property type="entry name" value="Peptidase_M23"/>
    <property type="match status" value="1"/>
</dbReference>
<dbReference type="InterPro" id="IPR016047">
    <property type="entry name" value="M23ase_b-sheet_dom"/>
</dbReference>
<dbReference type="EMBL" id="FXSZ01000004">
    <property type="protein sequence ID" value="SMO62038.1"/>
    <property type="molecule type" value="Genomic_DNA"/>
</dbReference>
<evidence type="ECO:0000259" key="4">
    <source>
        <dbReference type="Pfam" id="PF01551"/>
    </source>
</evidence>
<dbReference type="GO" id="GO:0004222">
    <property type="term" value="F:metalloendopeptidase activity"/>
    <property type="evidence" value="ECO:0007669"/>
    <property type="project" value="TreeGrafter"/>
</dbReference>
<accession>A0A521CRK4</accession>
<keyword evidence="6" id="KW-1185">Reference proteome</keyword>
<evidence type="ECO:0000256" key="3">
    <source>
        <dbReference type="SAM" id="SignalP"/>
    </source>
</evidence>
<dbReference type="PANTHER" id="PTHR21666">
    <property type="entry name" value="PEPTIDASE-RELATED"/>
    <property type="match status" value="1"/>
</dbReference>
<dbReference type="CDD" id="cd12797">
    <property type="entry name" value="M23_peptidase"/>
    <property type="match status" value="1"/>
</dbReference>
<proteinExistence type="predicted"/>
<evidence type="ECO:0000256" key="2">
    <source>
        <dbReference type="SAM" id="Coils"/>
    </source>
</evidence>
<dbReference type="OrthoDB" id="9815884at2"/>
<feature type="coiled-coil region" evidence="2">
    <location>
        <begin position="23"/>
        <end position="113"/>
    </location>
</feature>
<protein>
    <submittedName>
        <fullName evidence="5">Septal ring factor EnvC, activator of murein hydrolases AmiA and AmiB</fullName>
    </submittedName>
</protein>
<gene>
    <name evidence="5" type="ORF">SAMN06265350_104278</name>
</gene>
<dbReference type="Gene3D" id="2.70.70.10">
    <property type="entry name" value="Glucose Permease (Domain IIA)"/>
    <property type="match status" value="1"/>
</dbReference>
<dbReference type="InterPro" id="IPR050570">
    <property type="entry name" value="Cell_wall_metabolism_enzyme"/>
</dbReference>
<evidence type="ECO:0000256" key="1">
    <source>
        <dbReference type="ARBA" id="ARBA00022729"/>
    </source>
</evidence>